<sequence length="118" mass="13742">MTDLQPRLYYDASCGFCRKEIDHLRPKLEPDVKLIDISASQFQPPEGYSLDDLMTRIHYFDGQQMQVGFAATLSYWRQAGLIKTARLLSLPGIFHSGNFVYNCWAKWRRKHSSQCRLP</sequence>
<gene>
    <name evidence="1" type="ORF">SAMN05660443_0184</name>
</gene>
<dbReference type="InterPro" id="IPR044691">
    <property type="entry name" value="DCC1_Trx"/>
</dbReference>
<dbReference type="Pfam" id="PF04134">
    <property type="entry name" value="DCC1-like"/>
    <property type="match status" value="1"/>
</dbReference>
<protein>
    <submittedName>
        <fullName evidence="1">Predicted thiol-disulfide oxidoreductase YuxK, DCC family</fullName>
    </submittedName>
</protein>
<name>A0A1I1DYX3_9GAMM</name>
<dbReference type="AlphaFoldDB" id="A0A1I1DYX3"/>
<dbReference type="RefSeq" id="WP_091957821.1">
    <property type="nucleotide sequence ID" value="NZ_FOLH01000001.1"/>
</dbReference>
<dbReference type="PANTHER" id="PTHR34290:SF2">
    <property type="entry name" value="OS04G0668800 PROTEIN"/>
    <property type="match status" value="1"/>
</dbReference>
<dbReference type="EMBL" id="FOLH01000001">
    <property type="protein sequence ID" value="SFB79626.1"/>
    <property type="molecule type" value="Genomic_DNA"/>
</dbReference>
<dbReference type="PANTHER" id="PTHR34290">
    <property type="entry name" value="SI:CH73-390P7.2"/>
    <property type="match status" value="1"/>
</dbReference>
<keyword evidence="2" id="KW-1185">Reference proteome</keyword>
<dbReference type="GO" id="GO:0015035">
    <property type="term" value="F:protein-disulfide reductase activity"/>
    <property type="evidence" value="ECO:0007669"/>
    <property type="project" value="InterPro"/>
</dbReference>
<dbReference type="InterPro" id="IPR007263">
    <property type="entry name" value="DCC1-like"/>
</dbReference>
<evidence type="ECO:0000313" key="2">
    <source>
        <dbReference type="Proteomes" id="UP000199058"/>
    </source>
</evidence>
<proteinExistence type="predicted"/>
<evidence type="ECO:0000313" key="1">
    <source>
        <dbReference type="EMBL" id="SFB79626.1"/>
    </source>
</evidence>
<organism evidence="1 2">
    <name type="scientific">Marinospirillum celere</name>
    <dbReference type="NCBI Taxonomy" id="1122252"/>
    <lineage>
        <taxon>Bacteria</taxon>
        <taxon>Pseudomonadati</taxon>
        <taxon>Pseudomonadota</taxon>
        <taxon>Gammaproteobacteria</taxon>
        <taxon>Oceanospirillales</taxon>
        <taxon>Oceanospirillaceae</taxon>
        <taxon>Marinospirillum</taxon>
    </lineage>
</organism>
<dbReference type="OrthoDB" id="5294764at2"/>
<dbReference type="STRING" id="1122252.SAMN05660443_0184"/>
<accession>A0A1I1DYX3</accession>
<reference evidence="1 2" key="1">
    <citation type="submission" date="2016-10" db="EMBL/GenBank/DDBJ databases">
        <authorList>
            <person name="de Groot N.N."/>
        </authorList>
    </citation>
    <scope>NUCLEOTIDE SEQUENCE [LARGE SCALE GENOMIC DNA]</scope>
    <source>
        <strain evidence="1 2">DSM 18438</strain>
    </source>
</reference>
<dbReference type="Proteomes" id="UP000199058">
    <property type="component" value="Unassembled WGS sequence"/>
</dbReference>